<sequence length="418" mass="47244">MKREDFEIMAPVGSYESLRAAIKGGANSVYFGIEGLNMRSRSSNNFTVDDLHEIVRISKENNVRTYLTVNTVLYDQDLNLMKKVIMAAKEAELSAVIASDVAAISFAREIGVEVHLSTQLNISNIEALKFYAKFADVVVLARELNLDQVAQIYREIELQQIKGPNGKLIQIEMFSHGALCMAVSGKCYMSLHNTDHSANRGACLQTCRRSYIVTDKDTGQELEIDNEYIMSPKDLKTIHFLNKMVDAGVRVFKIEGRARGPEYVHTVVKAYNEALNAILDGTFEEDKINLWNKELSTVFNRGFWDGYYLGQKLGEWSHKYGNRATKRKMYIGKGTNYFPKIGVAEFVLETKDLKVGDEILITGPTTGIVQMVVSEIRVDLKKVEQTVKGERFSMPVPEKIRRSDKLYKMIPSHPSLDQ</sequence>
<gene>
    <name evidence="4" type="ORF">OM075_01715</name>
</gene>
<dbReference type="PANTHER" id="PTHR30217:SF6">
    <property type="entry name" value="TRNA HYDROXYLATION PROTEIN P"/>
    <property type="match status" value="1"/>
</dbReference>
<organism evidence="4 5">
    <name type="scientific">Plebeiibacterium sediminum</name>
    <dbReference type="NCBI Taxonomy" id="2992112"/>
    <lineage>
        <taxon>Bacteria</taxon>
        <taxon>Pseudomonadati</taxon>
        <taxon>Bacteroidota</taxon>
        <taxon>Bacteroidia</taxon>
        <taxon>Marinilabiliales</taxon>
        <taxon>Marinilabiliaceae</taxon>
        <taxon>Plebeiibacterium</taxon>
    </lineage>
</organism>
<name>A0AAE3SDM2_9BACT</name>
<evidence type="ECO:0000313" key="4">
    <source>
        <dbReference type="EMBL" id="MCW3785161.1"/>
    </source>
</evidence>
<dbReference type="InterPro" id="IPR051454">
    <property type="entry name" value="RNA/ubiquinone_mod_enzymes"/>
</dbReference>
<dbReference type="Proteomes" id="UP001209229">
    <property type="component" value="Unassembled WGS sequence"/>
</dbReference>
<protein>
    <submittedName>
        <fullName evidence="4">U32 family peptidase</fullName>
    </submittedName>
</protein>
<dbReference type="RefSeq" id="WP_301188732.1">
    <property type="nucleotide sequence ID" value="NZ_JAPDPJ010000001.1"/>
</dbReference>
<proteinExistence type="inferred from homology"/>
<dbReference type="PANTHER" id="PTHR30217">
    <property type="entry name" value="PEPTIDASE U32 FAMILY"/>
    <property type="match status" value="1"/>
</dbReference>
<dbReference type="EMBL" id="JAPDPJ010000001">
    <property type="protein sequence ID" value="MCW3785161.1"/>
    <property type="molecule type" value="Genomic_DNA"/>
</dbReference>
<keyword evidence="1" id="KW-0645">Protease</keyword>
<evidence type="ECO:0000256" key="1">
    <source>
        <dbReference type="ARBA" id="ARBA00022670"/>
    </source>
</evidence>
<evidence type="ECO:0000256" key="3">
    <source>
        <dbReference type="ARBA" id="ARBA00038374"/>
    </source>
</evidence>
<dbReference type="Pfam" id="PF01136">
    <property type="entry name" value="Peptidase_U32"/>
    <property type="match status" value="1"/>
</dbReference>
<dbReference type="AlphaFoldDB" id="A0AAE3SDM2"/>
<dbReference type="GO" id="GO:0006508">
    <property type="term" value="P:proteolysis"/>
    <property type="evidence" value="ECO:0007669"/>
    <property type="project" value="UniProtKB-KW"/>
</dbReference>
<comment type="caution">
    <text evidence="4">The sequence shown here is derived from an EMBL/GenBank/DDBJ whole genome shotgun (WGS) entry which is preliminary data.</text>
</comment>
<evidence type="ECO:0000313" key="5">
    <source>
        <dbReference type="Proteomes" id="UP001209229"/>
    </source>
</evidence>
<evidence type="ECO:0000256" key="2">
    <source>
        <dbReference type="ARBA" id="ARBA00022801"/>
    </source>
</evidence>
<dbReference type="InterPro" id="IPR001539">
    <property type="entry name" value="Peptidase_U32"/>
</dbReference>
<dbReference type="GO" id="GO:0008233">
    <property type="term" value="F:peptidase activity"/>
    <property type="evidence" value="ECO:0007669"/>
    <property type="project" value="UniProtKB-KW"/>
</dbReference>
<reference evidence="4" key="1">
    <citation type="submission" date="2022-10" db="EMBL/GenBank/DDBJ databases">
        <authorList>
            <person name="Yu W.X."/>
        </authorList>
    </citation>
    <scope>NUCLEOTIDE SEQUENCE</scope>
    <source>
        <strain evidence="4">AAT</strain>
    </source>
</reference>
<comment type="similarity">
    <text evidence="3">Belongs to the peptidase U32 family.</text>
</comment>
<dbReference type="PROSITE" id="PS01276">
    <property type="entry name" value="PEPTIDASE_U32"/>
    <property type="match status" value="1"/>
</dbReference>
<keyword evidence="5" id="KW-1185">Reference proteome</keyword>
<keyword evidence="2" id="KW-0378">Hydrolase</keyword>
<accession>A0AAE3SDM2</accession>